<accession>A0A0E9QLM6</accession>
<protein>
    <submittedName>
        <fullName evidence="1">Uncharacterized protein</fullName>
    </submittedName>
</protein>
<dbReference type="EMBL" id="GBXM01090791">
    <property type="protein sequence ID" value="JAH17786.1"/>
    <property type="molecule type" value="Transcribed_RNA"/>
</dbReference>
<dbReference type="AlphaFoldDB" id="A0A0E9QLM6"/>
<reference evidence="1" key="2">
    <citation type="journal article" date="2015" name="Fish Shellfish Immunol.">
        <title>Early steps in the European eel (Anguilla anguilla)-Vibrio vulnificus interaction in the gills: Role of the RtxA13 toxin.</title>
        <authorList>
            <person name="Callol A."/>
            <person name="Pajuelo D."/>
            <person name="Ebbesson L."/>
            <person name="Teles M."/>
            <person name="MacKenzie S."/>
            <person name="Amaro C."/>
        </authorList>
    </citation>
    <scope>NUCLEOTIDE SEQUENCE</scope>
</reference>
<proteinExistence type="predicted"/>
<evidence type="ECO:0000313" key="1">
    <source>
        <dbReference type="EMBL" id="JAH17786.1"/>
    </source>
</evidence>
<sequence>MKSNLISFHSHKVRQVGYFATLNGFIMHVVESNINSSLNQKVISQPDSFKIFLEKVCVNVNILEKVCVNVNYQVFRTHIC</sequence>
<name>A0A0E9QLM6_ANGAN</name>
<reference evidence="1" key="1">
    <citation type="submission" date="2014-11" db="EMBL/GenBank/DDBJ databases">
        <authorList>
            <person name="Amaro Gonzalez C."/>
        </authorList>
    </citation>
    <scope>NUCLEOTIDE SEQUENCE</scope>
</reference>
<organism evidence="1">
    <name type="scientific">Anguilla anguilla</name>
    <name type="common">European freshwater eel</name>
    <name type="synonym">Muraena anguilla</name>
    <dbReference type="NCBI Taxonomy" id="7936"/>
    <lineage>
        <taxon>Eukaryota</taxon>
        <taxon>Metazoa</taxon>
        <taxon>Chordata</taxon>
        <taxon>Craniata</taxon>
        <taxon>Vertebrata</taxon>
        <taxon>Euteleostomi</taxon>
        <taxon>Actinopterygii</taxon>
        <taxon>Neopterygii</taxon>
        <taxon>Teleostei</taxon>
        <taxon>Anguilliformes</taxon>
        <taxon>Anguillidae</taxon>
        <taxon>Anguilla</taxon>
    </lineage>
</organism>